<name>A0A1R0GXT4_9FUNG</name>
<evidence type="ECO:0000313" key="2">
    <source>
        <dbReference type="EMBL" id="OLY81702.1"/>
    </source>
</evidence>
<dbReference type="InterPro" id="IPR036396">
    <property type="entry name" value="Cyt_P450_sf"/>
</dbReference>
<dbReference type="SUPFAM" id="SSF48264">
    <property type="entry name" value="Cytochrome P450"/>
    <property type="match status" value="1"/>
</dbReference>
<dbReference type="GO" id="GO:0016705">
    <property type="term" value="F:oxidoreductase activity, acting on paired donors, with incorporation or reduction of molecular oxygen"/>
    <property type="evidence" value="ECO:0007669"/>
    <property type="project" value="InterPro"/>
</dbReference>
<comment type="caution">
    <text evidence="2">The sequence shown here is derived from an EMBL/GenBank/DDBJ whole genome shotgun (WGS) entry which is preliminary data.</text>
</comment>
<dbReference type="GO" id="GO:0020037">
    <property type="term" value="F:heme binding"/>
    <property type="evidence" value="ECO:0007669"/>
    <property type="project" value="InterPro"/>
</dbReference>
<protein>
    <submittedName>
        <fullName evidence="2">Uncharacterized protein</fullName>
    </submittedName>
</protein>
<evidence type="ECO:0000256" key="1">
    <source>
        <dbReference type="SAM" id="MobiDB-lite"/>
    </source>
</evidence>
<keyword evidence="3" id="KW-1185">Reference proteome</keyword>
<dbReference type="OrthoDB" id="5592206at2759"/>
<sequence length="361" mass="39984">MSSELEIARNFVSGIMNNAPPDSFPYKLYQSNKQNIQDEVIYQILTTNSETFSQLITVFYDIATNPSIRVKLREEQISTIGSATEIMGSPKLSEFVPLDLSAANRDLFSCKLTDSEIGPSRSDTASDLLTDSAPRASISRRINEKNVENSKSSTKSAFEKDKEQQAPDTFEPVAAQTAGKNEGALNKEQASFWTPSAPTEHDLHFPDPSFGEYSVNCDPDDYPLNIPGFSRFILQKNKVCFNYSTKKPLLTLKLCRNLKLLNSCILESYRLCPPICSQLWIVKKDPKSDELANSISQSVSDSTGLKAGDFLGFCSSAVYAQPQLANLGSTGLINNVYPGELWGQCTRNPIRISPNPEFTKE</sequence>
<proteinExistence type="predicted"/>
<dbReference type="AlphaFoldDB" id="A0A1R0GXT4"/>
<dbReference type="Proteomes" id="UP000187455">
    <property type="component" value="Unassembled WGS sequence"/>
</dbReference>
<gene>
    <name evidence="2" type="ORF">AYI68_g4187</name>
</gene>
<evidence type="ECO:0000313" key="3">
    <source>
        <dbReference type="Proteomes" id="UP000187455"/>
    </source>
</evidence>
<dbReference type="GO" id="GO:0005506">
    <property type="term" value="F:iron ion binding"/>
    <property type="evidence" value="ECO:0007669"/>
    <property type="project" value="InterPro"/>
</dbReference>
<accession>A0A1R0GXT4</accession>
<reference evidence="2 3" key="1">
    <citation type="journal article" date="2016" name="Mol. Biol. Evol.">
        <title>Genome-Wide Survey of Gut Fungi (Harpellales) Reveals the First Horizontally Transferred Ubiquitin Gene from a Mosquito Host.</title>
        <authorList>
            <person name="Wang Y."/>
            <person name="White M.M."/>
            <person name="Kvist S."/>
            <person name="Moncalvo J.M."/>
        </authorList>
    </citation>
    <scope>NUCLEOTIDE SEQUENCE [LARGE SCALE GENOMIC DNA]</scope>
    <source>
        <strain evidence="2 3">ALG-7-W6</strain>
    </source>
</reference>
<feature type="region of interest" description="Disordered" evidence="1">
    <location>
        <begin position="113"/>
        <end position="167"/>
    </location>
</feature>
<dbReference type="EMBL" id="LSSL01002242">
    <property type="protein sequence ID" value="OLY81702.1"/>
    <property type="molecule type" value="Genomic_DNA"/>
</dbReference>
<dbReference type="GO" id="GO:0004497">
    <property type="term" value="F:monooxygenase activity"/>
    <property type="evidence" value="ECO:0007669"/>
    <property type="project" value="InterPro"/>
</dbReference>
<organism evidence="2 3">
    <name type="scientific">Smittium mucronatum</name>
    <dbReference type="NCBI Taxonomy" id="133383"/>
    <lineage>
        <taxon>Eukaryota</taxon>
        <taxon>Fungi</taxon>
        <taxon>Fungi incertae sedis</taxon>
        <taxon>Zoopagomycota</taxon>
        <taxon>Kickxellomycotina</taxon>
        <taxon>Harpellomycetes</taxon>
        <taxon>Harpellales</taxon>
        <taxon>Legeriomycetaceae</taxon>
        <taxon>Smittium</taxon>
    </lineage>
</organism>